<feature type="region of interest" description="Disordered" evidence="1">
    <location>
        <begin position="37"/>
        <end position="100"/>
    </location>
</feature>
<accession>A0A1B1BLS2</accession>
<dbReference type="RefSeq" id="WP_066597121.1">
    <property type="nucleotide sequence ID" value="NZ_CP016282.1"/>
</dbReference>
<feature type="transmembrane region" description="Helical" evidence="2">
    <location>
        <begin position="202"/>
        <end position="220"/>
    </location>
</feature>
<name>A0A1B1BLS2_9MICO</name>
<evidence type="ECO:0000256" key="2">
    <source>
        <dbReference type="SAM" id="Phobius"/>
    </source>
</evidence>
<feature type="domain" description="DUF2510" evidence="3">
    <location>
        <begin position="11"/>
        <end position="40"/>
    </location>
</feature>
<dbReference type="InterPro" id="IPR018929">
    <property type="entry name" value="DUF2510"/>
</dbReference>
<keyword evidence="2" id="KW-0812">Transmembrane</keyword>
<proteinExistence type="predicted"/>
<dbReference type="Proteomes" id="UP000092582">
    <property type="component" value="Chromosome 1"/>
</dbReference>
<reference evidence="4 5" key="1">
    <citation type="submission" date="2016-06" db="EMBL/GenBank/DDBJ databases">
        <title>Genome sequencing of Cryobacterium arcticum PAMC 27867.</title>
        <authorList>
            <person name="Lee J."/>
            <person name="Kim O.-S."/>
        </authorList>
    </citation>
    <scope>NUCLEOTIDE SEQUENCE [LARGE SCALE GENOMIC DNA]</scope>
    <source>
        <strain evidence="4 5">PAMC 27867</strain>
    </source>
</reference>
<organism evidence="4 5">
    <name type="scientific">Cryobacterium arcticum</name>
    <dbReference type="NCBI Taxonomy" id="670052"/>
    <lineage>
        <taxon>Bacteria</taxon>
        <taxon>Bacillati</taxon>
        <taxon>Actinomycetota</taxon>
        <taxon>Actinomycetes</taxon>
        <taxon>Micrococcales</taxon>
        <taxon>Microbacteriaceae</taxon>
        <taxon>Cryobacterium</taxon>
    </lineage>
</organism>
<evidence type="ECO:0000259" key="3">
    <source>
        <dbReference type="Pfam" id="PF10708"/>
    </source>
</evidence>
<evidence type="ECO:0000313" key="5">
    <source>
        <dbReference type="Proteomes" id="UP000092582"/>
    </source>
</evidence>
<dbReference type="OrthoDB" id="5244233at2"/>
<feature type="compositionally biased region" description="Basic and acidic residues" evidence="1">
    <location>
        <begin position="39"/>
        <end position="64"/>
    </location>
</feature>
<dbReference type="STRING" id="670052.PA27867_2648"/>
<feature type="transmembrane region" description="Helical" evidence="2">
    <location>
        <begin position="174"/>
        <end position="196"/>
    </location>
</feature>
<protein>
    <recommendedName>
        <fullName evidence="3">DUF2510 domain-containing protein</fullName>
    </recommendedName>
</protein>
<dbReference type="Pfam" id="PF10708">
    <property type="entry name" value="DUF2510"/>
    <property type="match status" value="1"/>
</dbReference>
<evidence type="ECO:0000313" key="4">
    <source>
        <dbReference type="EMBL" id="ANP73589.1"/>
    </source>
</evidence>
<feature type="transmembrane region" description="Helical" evidence="2">
    <location>
        <begin position="235"/>
        <end position="255"/>
    </location>
</feature>
<dbReference type="AlphaFoldDB" id="A0A1B1BLS2"/>
<gene>
    <name evidence="4" type="ORF">PA27867_2648</name>
</gene>
<keyword evidence="2" id="KW-0472">Membrane</keyword>
<sequence>MGEHPGYVAPAGWYVDPGDGGQLRWWSGLDWTDHCAPMVEHRADPDPRPSVGDDRRQTSGRDSVDTDAPPGTSDASPDPDASPRTSATDAFPDADPDRPLTRRERRLLDEQADATRALPPPVPRIAPITSYGWDRESDPSEDRFGYRMSAQPADREIPADRYLDIPSRWSSASVWLIAFMPWISLLTAFAALMLVAVSPAAWWWQLGAVLLPFLLTLAAAQRDVLRLRIWRHRTVAHWAWSLLGAPAYLIARTVVLRRHAGLGSAPLWVWLVNLLLASGAVLYVLTLVGLSYRVP</sequence>
<keyword evidence="2" id="KW-1133">Transmembrane helix</keyword>
<feature type="transmembrane region" description="Helical" evidence="2">
    <location>
        <begin position="267"/>
        <end position="290"/>
    </location>
</feature>
<keyword evidence="5" id="KW-1185">Reference proteome</keyword>
<evidence type="ECO:0000256" key="1">
    <source>
        <dbReference type="SAM" id="MobiDB-lite"/>
    </source>
</evidence>
<dbReference type="KEGG" id="cart:PA27867_2648"/>
<dbReference type="EMBL" id="CP016282">
    <property type="protein sequence ID" value="ANP73589.1"/>
    <property type="molecule type" value="Genomic_DNA"/>
</dbReference>